<dbReference type="GO" id="GO:0033925">
    <property type="term" value="F:mannosyl-glycoprotein endo-beta-N-acetylglucosaminidase activity"/>
    <property type="evidence" value="ECO:0007669"/>
    <property type="project" value="UniProtKB-EC"/>
</dbReference>
<sequence>MAFLLGWKDILRPIRDGYRHLFPSPDTGPTPEERTKQRAIDRLKGFTYFDTFEQLQSWTAADTDILQRANTPLLVRSRDCREEPAKANVLLCHDYAGNYHAYEGTTNIGLAEEIYACEYLQYVETVIYFSHKLVCIPPPTWTNSLHRNGVKALGTILIEPQTSGSEELLQRGDDGLSFPLATKLANIADQYGFDGWLVNIEKPFLSSTWDHQILAAFLRQLMLDLGVEKQLIWYDALTTTNKVNYQNALNTQNMLFAKACGAILTNYCWKEGNAVDSMHNALQNGIQPQHVYLGVDVWAQNVTKLTQPRITYPEYGGGGTNTGVAVAKAAELGLSAGIFAPAWTFEHFAGHGTEAERTMWDGADLPIDATCSCGDPSTRHQPNKTMHITTSAKSYSAGSDTFFFTDFSRAYSRHSDEAAESLFDGYKLHAQLGSQSILPLKMDPLDAPSPLKHDIEDIGGRSQLIIEHSGLPQLTVEDKLRATDALRSWIIMETITILTS</sequence>
<dbReference type="EMBL" id="SWKU01000010">
    <property type="protein sequence ID" value="KAF3002897.1"/>
    <property type="molecule type" value="Genomic_DNA"/>
</dbReference>
<dbReference type="InterPro" id="IPR005201">
    <property type="entry name" value="TIM_ENGase"/>
</dbReference>
<keyword evidence="3" id="KW-1185">Reference proteome</keyword>
<accession>A0A9P4TFG0</accession>
<organism evidence="2 3">
    <name type="scientific">Curvularia kusanoi</name>
    <name type="common">Cochliobolus kusanoi</name>
    <dbReference type="NCBI Taxonomy" id="90978"/>
    <lineage>
        <taxon>Eukaryota</taxon>
        <taxon>Fungi</taxon>
        <taxon>Dikarya</taxon>
        <taxon>Ascomycota</taxon>
        <taxon>Pezizomycotina</taxon>
        <taxon>Dothideomycetes</taxon>
        <taxon>Pleosporomycetidae</taxon>
        <taxon>Pleosporales</taxon>
        <taxon>Pleosporineae</taxon>
        <taxon>Pleosporaceae</taxon>
        <taxon>Curvularia</taxon>
    </lineage>
</organism>
<comment type="caution">
    <text evidence="2">The sequence shown here is derived from an EMBL/GenBank/DDBJ whole genome shotgun (WGS) entry which is preliminary data.</text>
</comment>
<proteinExistence type="predicted"/>
<dbReference type="AlphaFoldDB" id="A0A9P4TFG0"/>
<dbReference type="OrthoDB" id="284473at2759"/>
<feature type="domain" description="Cytosolic endo-beta-N-acetylglucosaminidase TIM barrel" evidence="1">
    <location>
        <begin position="111"/>
        <end position="412"/>
    </location>
</feature>
<evidence type="ECO:0000259" key="1">
    <source>
        <dbReference type="Pfam" id="PF03644"/>
    </source>
</evidence>
<reference evidence="2" key="1">
    <citation type="submission" date="2019-04" db="EMBL/GenBank/DDBJ databases">
        <title>Sequencing of skin fungus with MAO and IRED activity.</title>
        <authorList>
            <person name="Marsaioli A.J."/>
            <person name="Bonatto J.M.C."/>
            <person name="Reis Junior O."/>
        </authorList>
    </citation>
    <scope>NUCLEOTIDE SEQUENCE</scope>
    <source>
        <strain evidence="2">30M1</strain>
    </source>
</reference>
<gene>
    <name evidence="2" type="ORF">E8E13_001632</name>
</gene>
<dbReference type="Gene3D" id="3.20.20.80">
    <property type="entry name" value="Glycosidases"/>
    <property type="match status" value="1"/>
</dbReference>
<dbReference type="Proteomes" id="UP000801428">
    <property type="component" value="Unassembled WGS sequence"/>
</dbReference>
<dbReference type="PANTHER" id="PTHR13246:SF1">
    <property type="entry name" value="CYTOSOLIC ENDO-BETA-N-ACETYLGLUCOSAMINIDASE"/>
    <property type="match status" value="1"/>
</dbReference>
<dbReference type="InterPro" id="IPR032979">
    <property type="entry name" value="ENGase"/>
</dbReference>
<dbReference type="Pfam" id="PF03644">
    <property type="entry name" value="Glyco_hydro_85"/>
    <property type="match status" value="1"/>
</dbReference>
<name>A0A9P4TFG0_CURKU</name>
<dbReference type="PANTHER" id="PTHR13246">
    <property type="entry name" value="ENDO BETA N-ACETYLGLUCOSAMINIDASE"/>
    <property type="match status" value="1"/>
</dbReference>
<dbReference type="GO" id="GO:0005829">
    <property type="term" value="C:cytosol"/>
    <property type="evidence" value="ECO:0007669"/>
    <property type="project" value="UniProtKB-SubCell"/>
</dbReference>
<evidence type="ECO:0000313" key="3">
    <source>
        <dbReference type="Proteomes" id="UP000801428"/>
    </source>
</evidence>
<evidence type="ECO:0000313" key="2">
    <source>
        <dbReference type="EMBL" id="KAF3002897.1"/>
    </source>
</evidence>
<protein>
    <recommendedName>
        <fullName evidence="1">Cytosolic endo-beta-N-acetylglucosaminidase TIM barrel domain-containing protein</fullName>
    </recommendedName>
</protein>